<dbReference type="HOGENOM" id="CLU_2007005_0_0_1"/>
<keyword evidence="3" id="KW-1185">Reference proteome</keyword>
<organism evidence="2 3">
    <name type="scientific">Amborella trichopoda</name>
    <dbReference type="NCBI Taxonomy" id="13333"/>
    <lineage>
        <taxon>Eukaryota</taxon>
        <taxon>Viridiplantae</taxon>
        <taxon>Streptophyta</taxon>
        <taxon>Embryophyta</taxon>
        <taxon>Tracheophyta</taxon>
        <taxon>Spermatophyta</taxon>
        <taxon>Magnoliopsida</taxon>
        <taxon>Amborellales</taxon>
        <taxon>Amborellaceae</taxon>
        <taxon>Amborella</taxon>
    </lineage>
</organism>
<feature type="region of interest" description="Disordered" evidence="1">
    <location>
        <begin position="11"/>
        <end position="33"/>
    </location>
</feature>
<dbReference type="Gramene" id="ERN05930">
    <property type="protein sequence ID" value="ERN05930"/>
    <property type="gene ID" value="AMTR_s00145p00024740"/>
</dbReference>
<feature type="compositionally biased region" description="Polar residues" evidence="1">
    <location>
        <begin position="52"/>
        <end position="63"/>
    </location>
</feature>
<evidence type="ECO:0000256" key="1">
    <source>
        <dbReference type="SAM" id="MobiDB-lite"/>
    </source>
</evidence>
<dbReference type="Proteomes" id="UP000017836">
    <property type="component" value="Unassembled WGS sequence"/>
</dbReference>
<dbReference type="EMBL" id="KI393970">
    <property type="protein sequence ID" value="ERN05930.1"/>
    <property type="molecule type" value="Genomic_DNA"/>
</dbReference>
<evidence type="ECO:0000313" key="2">
    <source>
        <dbReference type="EMBL" id="ERN05930.1"/>
    </source>
</evidence>
<gene>
    <name evidence="2" type="ORF">AMTR_s00145p00024740</name>
</gene>
<proteinExistence type="predicted"/>
<protein>
    <submittedName>
        <fullName evidence="2">Uncharacterized protein</fullName>
    </submittedName>
</protein>
<name>W1PFT3_AMBTC</name>
<dbReference type="AlphaFoldDB" id="W1PFT3"/>
<sequence length="124" mass="13408">MDWLDCALPLGPDKRTKMRASPSPIHPSEAATPSIKETVPIVVVTRPHLSGQTSFRSSCQADSTPPPVVDAKASLAKRPIEPEIVQPPNLSPLGQGDLFWTINEEGDILEARSEIMDEAPVVMT</sequence>
<reference evidence="3" key="1">
    <citation type="journal article" date="2013" name="Science">
        <title>The Amborella genome and the evolution of flowering plants.</title>
        <authorList>
            <consortium name="Amborella Genome Project"/>
        </authorList>
    </citation>
    <scope>NUCLEOTIDE SEQUENCE [LARGE SCALE GENOMIC DNA]</scope>
</reference>
<evidence type="ECO:0000313" key="3">
    <source>
        <dbReference type="Proteomes" id="UP000017836"/>
    </source>
</evidence>
<feature type="region of interest" description="Disordered" evidence="1">
    <location>
        <begin position="52"/>
        <end position="71"/>
    </location>
</feature>
<accession>W1PFT3</accession>